<dbReference type="Pfam" id="PF07331">
    <property type="entry name" value="TctB"/>
    <property type="match status" value="1"/>
</dbReference>
<accession>A0A074JS88</accession>
<dbReference type="Proteomes" id="UP000027471">
    <property type="component" value="Unassembled WGS sequence"/>
</dbReference>
<feature type="transmembrane region" description="Helical" evidence="1">
    <location>
        <begin position="80"/>
        <end position="111"/>
    </location>
</feature>
<feature type="transmembrane region" description="Helical" evidence="1">
    <location>
        <begin position="117"/>
        <end position="140"/>
    </location>
</feature>
<dbReference type="AlphaFoldDB" id="A0A074JS88"/>
<dbReference type="RefSeq" id="WP_038129744.1">
    <property type="nucleotide sequence ID" value="NZ_AUNB01000018.1"/>
</dbReference>
<keyword evidence="1" id="KW-0472">Membrane</keyword>
<dbReference type="EMBL" id="AUNB01000018">
    <property type="protein sequence ID" value="KEO60506.1"/>
    <property type="molecule type" value="Genomic_DNA"/>
</dbReference>
<keyword evidence="1" id="KW-0812">Transmembrane</keyword>
<comment type="caution">
    <text evidence="3">The sequence shown here is derived from an EMBL/GenBank/DDBJ whole genome shotgun (WGS) entry which is preliminary data.</text>
</comment>
<dbReference type="OrthoDB" id="7852677at2"/>
<organism evidence="3 4">
    <name type="scientific">Thioclava indica</name>
    <dbReference type="NCBI Taxonomy" id="1353528"/>
    <lineage>
        <taxon>Bacteria</taxon>
        <taxon>Pseudomonadati</taxon>
        <taxon>Pseudomonadota</taxon>
        <taxon>Alphaproteobacteria</taxon>
        <taxon>Rhodobacterales</taxon>
        <taxon>Paracoccaceae</taxon>
        <taxon>Thioclava</taxon>
    </lineage>
</organism>
<protein>
    <recommendedName>
        <fullName evidence="2">DUF1468 domain-containing protein</fullName>
    </recommendedName>
</protein>
<keyword evidence="4" id="KW-1185">Reference proteome</keyword>
<feature type="domain" description="DUF1468" evidence="2">
    <location>
        <begin position="12"/>
        <end position="143"/>
    </location>
</feature>
<evidence type="ECO:0000259" key="2">
    <source>
        <dbReference type="Pfam" id="PF07331"/>
    </source>
</evidence>
<proteinExistence type="predicted"/>
<keyword evidence="1" id="KW-1133">Transmembrane helix</keyword>
<evidence type="ECO:0000313" key="3">
    <source>
        <dbReference type="EMBL" id="KEO60506.1"/>
    </source>
</evidence>
<reference evidence="3 4" key="1">
    <citation type="journal article" date="2015" name="Antonie Van Leeuwenhoek">
        <title>Thioclava indica sp. nov., isolated from surface seawater of the Indian Ocean.</title>
        <authorList>
            <person name="Liu Y."/>
            <person name="Lai Q."/>
            <person name="Du J."/>
            <person name="Xu H."/>
            <person name="Jiang L."/>
            <person name="Shao Z."/>
        </authorList>
    </citation>
    <scope>NUCLEOTIDE SEQUENCE [LARGE SCALE GENOMIC DNA]</scope>
    <source>
        <strain evidence="3 4">DT23-4</strain>
    </source>
</reference>
<sequence>MSRTTVDRIVLAGFVVLAVLLYISTASYPGIAQKTSAKYVRFLAVCLGGLGAVQLGLSLWKERRTMPLALTGHVGRFVGLIVGLIAFAVAFNTLGFFIPAAIFVPVISVMLGQRNPIVIAGTTLGLLAAVYLIFVVVLGIRLPGPQF</sequence>
<gene>
    <name evidence="3" type="ORF">DT23_03180</name>
</gene>
<evidence type="ECO:0000256" key="1">
    <source>
        <dbReference type="SAM" id="Phobius"/>
    </source>
</evidence>
<dbReference type="InterPro" id="IPR009936">
    <property type="entry name" value="DUF1468"/>
</dbReference>
<dbReference type="STRING" id="1353528.DT23_03180"/>
<name>A0A074JS88_9RHOB</name>
<evidence type="ECO:0000313" key="4">
    <source>
        <dbReference type="Proteomes" id="UP000027471"/>
    </source>
</evidence>
<feature type="transmembrane region" description="Helical" evidence="1">
    <location>
        <begin position="39"/>
        <end position="60"/>
    </location>
</feature>